<evidence type="ECO:0000256" key="1">
    <source>
        <dbReference type="SAM" id="Phobius"/>
    </source>
</evidence>
<keyword evidence="3" id="KW-1185">Reference proteome</keyword>
<keyword evidence="1" id="KW-0472">Membrane</keyword>
<organism evidence="2 3">
    <name type="scientific">Lacicoccus qingdaonensis</name>
    <dbReference type="NCBI Taxonomy" id="576118"/>
    <lineage>
        <taxon>Bacteria</taxon>
        <taxon>Bacillati</taxon>
        <taxon>Bacillota</taxon>
        <taxon>Bacilli</taxon>
        <taxon>Bacillales</taxon>
        <taxon>Salinicoccaceae</taxon>
        <taxon>Lacicoccus</taxon>
    </lineage>
</organism>
<proteinExistence type="predicted"/>
<feature type="transmembrane region" description="Helical" evidence="1">
    <location>
        <begin position="7"/>
        <end position="26"/>
    </location>
</feature>
<dbReference type="EMBL" id="FNFY01000048">
    <property type="protein sequence ID" value="SDL35376.1"/>
    <property type="molecule type" value="Genomic_DNA"/>
</dbReference>
<dbReference type="Proteomes" id="UP000199008">
    <property type="component" value="Unassembled WGS sequence"/>
</dbReference>
<accession>A0A1G9JDT5</accession>
<dbReference type="OrthoDB" id="9912296at2"/>
<name>A0A1G9JDT5_9BACL</name>
<keyword evidence="1" id="KW-1133">Transmembrane helix</keyword>
<dbReference type="STRING" id="576118.SAMN05216216_1487"/>
<dbReference type="RefSeq" id="WP_052255267.1">
    <property type="nucleotide sequence ID" value="NZ_FNFY01000048.1"/>
</dbReference>
<keyword evidence="1" id="KW-0812">Transmembrane</keyword>
<protein>
    <submittedName>
        <fullName evidence="2">Uncharacterized protein</fullName>
    </submittedName>
</protein>
<reference evidence="3" key="1">
    <citation type="submission" date="2016-10" db="EMBL/GenBank/DDBJ databases">
        <authorList>
            <person name="Varghese N."/>
            <person name="Submissions S."/>
        </authorList>
    </citation>
    <scope>NUCLEOTIDE SEQUENCE [LARGE SCALE GENOMIC DNA]</scope>
    <source>
        <strain evidence="3">CGMCC 1.8895</strain>
    </source>
</reference>
<sequence length="65" mass="7360">MLGIFKLLMTITIFTVMLLFVNKSALFANSNYNQKNSTASIFLKQLIGLEIIILVILIILILWGM</sequence>
<gene>
    <name evidence="2" type="ORF">SAMN05216216_1487</name>
</gene>
<feature type="transmembrane region" description="Helical" evidence="1">
    <location>
        <begin position="46"/>
        <end position="64"/>
    </location>
</feature>
<dbReference type="AlphaFoldDB" id="A0A1G9JDT5"/>
<evidence type="ECO:0000313" key="3">
    <source>
        <dbReference type="Proteomes" id="UP000199008"/>
    </source>
</evidence>
<evidence type="ECO:0000313" key="2">
    <source>
        <dbReference type="EMBL" id="SDL35376.1"/>
    </source>
</evidence>